<sequence length="101" mass="11385">MVVGKKKSNQRFQDFLRAIRESESMITNDVGDIGPSSVGTSDDIQGQIAEQITRITYDMENSKYTGAMSDMFDGVQNNFNQFFGQFAQTNDQLRRMCGVPE</sequence>
<keyword evidence="1" id="KW-1185">Reference proteome</keyword>
<dbReference type="GeneID" id="41961598"/>
<evidence type="ECO:0000313" key="2">
    <source>
        <dbReference type="RefSeq" id="XP_030982568.1"/>
    </source>
</evidence>
<dbReference type="Proteomes" id="UP000515153">
    <property type="component" value="Chromosome I"/>
</dbReference>
<accession>A0A6P8B5Y6</accession>
<proteinExistence type="predicted"/>
<protein>
    <submittedName>
        <fullName evidence="2">Uncharacterized protein</fullName>
    </submittedName>
</protein>
<dbReference type="KEGG" id="pgri:PgNI_06668"/>
<name>A0A6P8B5Y6_PYRGI</name>
<dbReference type="AlphaFoldDB" id="A0A6P8B5Y6"/>
<dbReference type="RefSeq" id="XP_030982568.1">
    <property type="nucleotide sequence ID" value="XM_031126689.1"/>
</dbReference>
<reference evidence="2" key="2">
    <citation type="submission" date="2019-10" db="EMBL/GenBank/DDBJ databases">
        <authorList>
            <consortium name="NCBI Genome Project"/>
        </authorList>
    </citation>
    <scope>NUCLEOTIDE SEQUENCE</scope>
    <source>
        <strain evidence="2">NI907</strain>
    </source>
</reference>
<reference evidence="1 2" key="1">
    <citation type="journal article" date="2019" name="Mol. Biol. Evol.">
        <title>Blast fungal genomes show frequent chromosomal changes, gene gains and losses, and effector gene turnover.</title>
        <authorList>
            <person name="Gomez Luciano L.B."/>
            <person name="Jason Tsai I."/>
            <person name="Chuma I."/>
            <person name="Tosa Y."/>
            <person name="Chen Y.H."/>
            <person name="Li J.Y."/>
            <person name="Li M.Y."/>
            <person name="Jade Lu M.Y."/>
            <person name="Nakayashiki H."/>
            <person name="Li W.H."/>
        </authorList>
    </citation>
    <scope>NUCLEOTIDE SEQUENCE [LARGE SCALE GENOMIC DNA]</scope>
    <source>
        <strain evidence="1 2">NI907</strain>
    </source>
</reference>
<evidence type="ECO:0000313" key="1">
    <source>
        <dbReference type="Proteomes" id="UP000515153"/>
    </source>
</evidence>
<reference evidence="2" key="3">
    <citation type="submission" date="2025-08" db="UniProtKB">
        <authorList>
            <consortium name="RefSeq"/>
        </authorList>
    </citation>
    <scope>IDENTIFICATION</scope>
    <source>
        <strain evidence="2">NI907</strain>
    </source>
</reference>
<organism evidence="1 2">
    <name type="scientific">Pyricularia grisea</name>
    <name type="common">Crabgrass-specific blast fungus</name>
    <name type="synonym">Magnaporthe grisea</name>
    <dbReference type="NCBI Taxonomy" id="148305"/>
    <lineage>
        <taxon>Eukaryota</taxon>
        <taxon>Fungi</taxon>
        <taxon>Dikarya</taxon>
        <taxon>Ascomycota</taxon>
        <taxon>Pezizomycotina</taxon>
        <taxon>Sordariomycetes</taxon>
        <taxon>Sordariomycetidae</taxon>
        <taxon>Magnaporthales</taxon>
        <taxon>Pyriculariaceae</taxon>
        <taxon>Pyricularia</taxon>
    </lineage>
</organism>
<gene>
    <name evidence="2" type="ORF">PgNI_06668</name>
</gene>